<accession>A0A068WC06</accession>
<feature type="region of interest" description="Disordered" evidence="1">
    <location>
        <begin position="367"/>
        <end position="389"/>
    </location>
</feature>
<gene>
    <name evidence="3" type="ORF">EgrG_001039000</name>
</gene>
<evidence type="ECO:0000259" key="2">
    <source>
        <dbReference type="PROSITE" id="PS50217"/>
    </source>
</evidence>
<dbReference type="GO" id="GO:0003700">
    <property type="term" value="F:DNA-binding transcription factor activity"/>
    <property type="evidence" value="ECO:0007669"/>
    <property type="project" value="InterPro"/>
</dbReference>
<dbReference type="SMART" id="SM00338">
    <property type="entry name" value="BRLZ"/>
    <property type="match status" value="1"/>
</dbReference>
<dbReference type="OrthoDB" id="10039716at2759"/>
<protein>
    <submittedName>
        <fullName evidence="3 5">Protocadherin 11</fullName>
    </submittedName>
</protein>
<reference evidence="3" key="2">
    <citation type="submission" date="2014-06" db="EMBL/GenBank/DDBJ databases">
        <authorList>
            <person name="Aslett M."/>
        </authorList>
    </citation>
    <scope>NUCLEOTIDE SEQUENCE</scope>
</reference>
<feature type="compositionally biased region" description="Polar residues" evidence="1">
    <location>
        <begin position="573"/>
        <end position="584"/>
    </location>
</feature>
<feature type="compositionally biased region" description="Polar residues" evidence="1">
    <location>
        <begin position="647"/>
        <end position="669"/>
    </location>
</feature>
<dbReference type="AlphaFoldDB" id="A0A068WC06"/>
<feature type="region of interest" description="Disordered" evidence="1">
    <location>
        <begin position="208"/>
        <end position="244"/>
    </location>
</feature>
<dbReference type="WBParaSite" id="EgrG_001039000">
    <property type="protein sequence ID" value="EgrG_001039000"/>
    <property type="gene ID" value="EgrG_001039000"/>
</dbReference>
<dbReference type="CDD" id="cd14813">
    <property type="entry name" value="bZIP_BmCbz-like"/>
    <property type="match status" value="1"/>
</dbReference>
<dbReference type="Proteomes" id="UP000492820">
    <property type="component" value="Unassembled WGS sequence"/>
</dbReference>
<dbReference type="Pfam" id="PF07716">
    <property type="entry name" value="bZIP_2"/>
    <property type="match status" value="1"/>
</dbReference>
<proteinExistence type="predicted"/>
<dbReference type="InterPro" id="IPR004827">
    <property type="entry name" value="bZIP"/>
</dbReference>
<feature type="domain" description="BZIP" evidence="2">
    <location>
        <begin position="224"/>
        <end position="274"/>
    </location>
</feature>
<dbReference type="Gene3D" id="1.20.5.170">
    <property type="match status" value="1"/>
</dbReference>
<name>A0A068WC06_ECHGR</name>
<evidence type="ECO:0000256" key="1">
    <source>
        <dbReference type="SAM" id="MobiDB-lite"/>
    </source>
</evidence>
<evidence type="ECO:0000313" key="3">
    <source>
        <dbReference type="EMBL" id="CDS17627.1"/>
    </source>
</evidence>
<feature type="compositionally biased region" description="Basic and acidic residues" evidence="1">
    <location>
        <begin position="224"/>
        <end position="244"/>
    </location>
</feature>
<organism evidence="3">
    <name type="scientific">Echinococcus granulosus</name>
    <name type="common">Hydatid tapeworm</name>
    <dbReference type="NCBI Taxonomy" id="6210"/>
    <lineage>
        <taxon>Eukaryota</taxon>
        <taxon>Metazoa</taxon>
        <taxon>Spiralia</taxon>
        <taxon>Lophotrochozoa</taxon>
        <taxon>Platyhelminthes</taxon>
        <taxon>Cestoda</taxon>
        <taxon>Eucestoda</taxon>
        <taxon>Cyclophyllidea</taxon>
        <taxon>Taeniidae</taxon>
        <taxon>Echinococcus</taxon>
        <taxon>Echinococcus granulosus group</taxon>
    </lineage>
</organism>
<reference evidence="3 4" key="1">
    <citation type="journal article" date="2013" name="Nature">
        <title>The genomes of four tapeworm species reveal adaptations to parasitism.</title>
        <authorList>
            <person name="Tsai I.J."/>
            <person name="Zarowiecki M."/>
            <person name="Holroyd N."/>
            <person name="Garciarrubio A."/>
            <person name="Sanchez-Flores A."/>
            <person name="Brooks K.L."/>
            <person name="Tracey A."/>
            <person name="Bobes R.J."/>
            <person name="Fragoso G."/>
            <person name="Sciutto E."/>
            <person name="Aslett M."/>
            <person name="Beasley H."/>
            <person name="Bennett H.M."/>
            <person name="Cai J."/>
            <person name="Camicia F."/>
            <person name="Clark R."/>
            <person name="Cucher M."/>
            <person name="De Silva N."/>
            <person name="Day T.A."/>
            <person name="Deplazes P."/>
            <person name="Estrada K."/>
            <person name="Fernandez C."/>
            <person name="Holland P.W."/>
            <person name="Hou J."/>
            <person name="Hu S."/>
            <person name="Huckvale T."/>
            <person name="Hung S.S."/>
            <person name="Kamenetzky L."/>
            <person name="Keane J.A."/>
            <person name="Kiss F."/>
            <person name="Koziol U."/>
            <person name="Lambert O."/>
            <person name="Liu K."/>
            <person name="Luo X."/>
            <person name="Luo Y."/>
            <person name="Macchiaroli N."/>
            <person name="Nichol S."/>
            <person name="Paps J."/>
            <person name="Parkinson J."/>
            <person name="Pouchkina-Stantcheva N."/>
            <person name="Riddiford N."/>
            <person name="Rosenzvit M."/>
            <person name="Salinas G."/>
            <person name="Wasmuth J.D."/>
            <person name="Zamanian M."/>
            <person name="Zheng Y."/>
            <person name="Cai X."/>
            <person name="Soberon X."/>
            <person name="Olson P.D."/>
            <person name="Laclette J.P."/>
            <person name="Brehm K."/>
            <person name="Berriman M."/>
            <person name="Garciarrubio A."/>
            <person name="Bobes R.J."/>
            <person name="Fragoso G."/>
            <person name="Sanchez-Flores A."/>
            <person name="Estrada K."/>
            <person name="Cevallos M.A."/>
            <person name="Morett E."/>
            <person name="Gonzalez V."/>
            <person name="Portillo T."/>
            <person name="Ochoa-Leyva A."/>
            <person name="Jose M.V."/>
            <person name="Sciutto E."/>
            <person name="Landa A."/>
            <person name="Jimenez L."/>
            <person name="Valdes V."/>
            <person name="Carrero J.C."/>
            <person name="Larralde C."/>
            <person name="Morales-Montor J."/>
            <person name="Limon-Lason J."/>
            <person name="Soberon X."/>
            <person name="Laclette J.P."/>
        </authorList>
    </citation>
    <scope>NUCLEOTIDE SEQUENCE [LARGE SCALE GENOMIC DNA]</scope>
</reference>
<dbReference type="InterPro" id="IPR046347">
    <property type="entry name" value="bZIP_sf"/>
</dbReference>
<feature type="region of interest" description="Disordered" evidence="1">
    <location>
        <begin position="559"/>
        <end position="584"/>
    </location>
</feature>
<dbReference type="EMBL" id="LK028577">
    <property type="protein sequence ID" value="CDS17627.1"/>
    <property type="molecule type" value="Genomic_DNA"/>
</dbReference>
<dbReference type="SUPFAM" id="SSF57959">
    <property type="entry name" value="Leucine zipper domain"/>
    <property type="match status" value="1"/>
</dbReference>
<dbReference type="PROSITE" id="PS50217">
    <property type="entry name" value="BZIP"/>
    <property type="match status" value="1"/>
</dbReference>
<feature type="region of interest" description="Disordered" evidence="1">
    <location>
        <begin position="644"/>
        <end position="669"/>
    </location>
</feature>
<sequence>MVPFSSTHSQTEDFRSYRTESVLYPKAYDTLMTPSFYSDSGGCRWDSGEAHLFPARAETYYEPSAAQYTSYFAGAAALSPSAHAFAPVREEFGAPNGRAQQAYNGGMPQETRCEHFRVPNYGFEYGTGCPISSTTQNMVDLDLPTEPPRRTASPNSTVSGSEVGSVSFATDEQLCSLSVVEPDNTSPEIVAPHPAILLNHNVSEINERDSKIGKSNQKKILTATEKDLERRRKNNEASRKSRAQRKDRFLMDVREVEFLKIENQRLKDFLTELELVIKEANDTLIAKFKYQLPTAFLGLLRTTHALQTILSSLLHLVEQLIPQLDNIFLFQPIFNFLHLREFETAHTEHICLLSDQSMAVESIHAVREAREGHPSGQQTGSSTMGGSGGGEWDDSLWSLSCTESENQSSETNPPASGFTRSFTVHTAHSAPEQKVAIRRQPGLTRRHLQRAKTLGCYLPLTIPCSPSTSPNPPKPFTASRIPAAIGLDCFELRRRSRNAEVAKRLSHIARAVTNTTAPVAVDEAVGERSRRERYGVRRIQSLNRYTTAVSNGREPCQLSWESLSTKPPRPPTVHSSTAASPSRLQTLDSEMNAGRVAEMVKVEALQSHQQQQIKCGKIQGSRSFDQTVMTNPQNIDVVTTEGIKCKSSPSHTKQSSEPASPPCSTRQQQAFLPSPYGNREAPLLIRPSFMRTPISLQGGNIQKSENASCFEQLSADCRKISSTAETPNLQVPVVPVAMAPLASPLPHEIGDEVTIGCLHQQQQLATPARLSPSTTITLYELIQFCHLSSTHVPPQASNNPLRRNSWEAGELIPGLGIRVSVVSVKFPPHIRPQRVWCENTRPRPLHPTPRSAFTPLAGPERCALPSPLVVVIDEVSISGSMFFQPGQIILEVNGVNLFSVPTTSKQSLLTRLIQVIFAAYNSGDGGLYFTLATPYPWLVKRVSHEAIETRLHEQH</sequence>
<reference evidence="5" key="3">
    <citation type="submission" date="2020-10" db="UniProtKB">
        <authorList>
            <consortium name="WormBaseParasite"/>
        </authorList>
    </citation>
    <scope>IDENTIFICATION</scope>
</reference>
<evidence type="ECO:0000313" key="5">
    <source>
        <dbReference type="WBParaSite" id="EgrG_001039000"/>
    </source>
</evidence>
<evidence type="ECO:0000313" key="4">
    <source>
        <dbReference type="Proteomes" id="UP000492820"/>
    </source>
</evidence>